<evidence type="ECO:0000313" key="11">
    <source>
        <dbReference type="Proteomes" id="UP000452188"/>
    </source>
</evidence>
<dbReference type="Proteomes" id="UP000027731">
    <property type="component" value="Unassembled WGS sequence"/>
</dbReference>
<evidence type="ECO:0000313" key="5">
    <source>
        <dbReference type="EMBL" id="PTV04327.1"/>
    </source>
</evidence>
<evidence type="ECO:0000313" key="1">
    <source>
        <dbReference type="EMBL" id="KEK13910.1"/>
    </source>
</evidence>
<dbReference type="Proteomes" id="UP000276940">
    <property type="component" value="Unassembled WGS sequence"/>
</dbReference>
<dbReference type="Proteomes" id="UP000244083">
    <property type="component" value="Unassembled WGS sequence"/>
</dbReference>
<reference evidence="8" key="2">
    <citation type="submission" date="2017-05" db="EMBL/GenBank/DDBJ databases">
        <authorList>
            <person name="Lin X.B."/>
            <person name="Stothard P."/>
            <person name="Tasseva G."/>
            <person name="Walter J."/>
        </authorList>
    </citation>
    <scope>NUCLEOTIDE SEQUENCE [LARGE SCALE GENOMIC DNA]</scope>
    <source>
        <strain evidence="8">103v</strain>
    </source>
</reference>
<sequence length="91" mass="10575">MSLMQNTSEINKTDKQVYLITLLRKSTNMPQYIDHMIYETAEGGQEFMARLVEAFSRAGYRQKKLSDDKYNLDNGLDKITLRGSYQPIYKG</sequence>
<dbReference type="PATRIC" id="fig|1598.90.peg.2114"/>
<reference evidence="11 12" key="8">
    <citation type="submission" date="2019-11" db="EMBL/GenBank/DDBJ databases">
        <title>Draft genome sequence of 12 host-associated Lactobacillus reuteri rodent strains.</title>
        <authorList>
            <person name="Zhang S."/>
            <person name="Ozcam M."/>
            <person name="Van Pijkeren J.P."/>
        </authorList>
    </citation>
    <scope>NUCLEOTIDE SEQUENCE [LARGE SCALE GENOMIC DNA]</scope>
    <source>
        <strain evidence="2 11">6799jm-1</strain>
        <strain evidence="3 12">Lr4020</strain>
    </source>
</reference>
<dbReference type="EMBL" id="JOSX01000023">
    <property type="protein sequence ID" value="KEK13910.1"/>
    <property type="molecule type" value="Genomic_DNA"/>
</dbReference>
<comment type="caution">
    <text evidence="1">The sequence shown here is derived from an EMBL/GenBank/DDBJ whole genome shotgun (WGS) entry which is preliminary data.</text>
</comment>
<dbReference type="EMBL" id="QAZN01000005">
    <property type="protein sequence ID" value="PTV04327.1"/>
    <property type="molecule type" value="Genomic_DNA"/>
</dbReference>
<organism evidence="1 7">
    <name type="scientific">Limosilactobacillus reuteri</name>
    <name type="common">Lactobacillus reuteri</name>
    <dbReference type="NCBI Taxonomy" id="1598"/>
    <lineage>
        <taxon>Bacteria</taxon>
        <taxon>Bacillati</taxon>
        <taxon>Bacillota</taxon>
        <taxon>Bacilli</taxon>
        <taxon>Lactobacillales</taxon>
        <taxon>Lactobacillaceae</taxon>
        <taxon>Limosilactobacillus</taxon>
    </lineage>
</organism>
<evidence type="ECO:0000313" key="7">
    <source>
        <dbReference type="Proteomes" id="UP000027731"/>
    </source>
</evidence>
<dbReference type="EMBL" id="WJNA01000027">
    <property type="protein sequence ID" value="MRH09715.1"/>
    <property type="molecule type" value="Genomic_DNA"/>
</dbReference>
<dbReference type="Proteomes" id="UP000472879">
    <property type="component" value="Unassembled WGS sequence"/>
</dbReference>
<evidence type="ECO:0000313" key="3">
    <source>
        <dbReference type="EMBL" id="MRH09715.1"/>
    </source>
</evidence>
<reference evidence="1 7" key="1">
    <citation type="submission" date="2014-06" db="EMBL/GenBank/DDBJ databases">
        <title>Genetic determinant of reutericyclin biosynthesis of Lactobacillus reuteri.</title>
        <authorList>
            <person name="Lin X."/>
            <person name="Duar R."/>
            <person name="Walter J."/>
            <person name="Gaenzle M."/>
        </authorList>
    </citation>
    <scope>NUCLEOTIDE SEQUENCE [LARGE SCALE GENOMIC DNA]</scope>
    <source>
        <strain evidence="1 7">LTH2584</strain>
    </source>
</reference>
<evidence type="ECO:0000313" key="10">
    <source>
        <dbReference type="Proteomes" id="UP000276940"/>
    </source>
</evidence>
<evidence type="ECO:0000313" key="2">
    <source>
        <dbReference type="EMBL" id="MRG75954.1"/>
    </source>
</evidence>
<protein>
    <submittedName>
        <fullName evidence="1">Uncharacterized protein</fullName>
    </submittedName>
</protein>
<evidence type="ECO:0000313" key="4">
    <source>
        <dbReference type="EMBL" id="OYT04987.1"/>
    </source>
</evidence>
<dbReference type="EMBL" id="WJMV01000042">
    <property type="protein sequence ID" value="MRG75954.1"/>
    <property type="molecule type" value="Genomic_DNA"/>
</dbReference>
<reference evidence="4 8" key="4">
    <citation type="submission" date="2017-09" db="EMBL/GenBank/DDBJ databases">
        <title>Tripartite evolution among Lactobacillus johnsonii, Lactobacillus taiwanensis, Lactobacillus reuteri and their rodent host.</title>
        <authorList>
            <person name="Wang T."/>
            <person name="Knowles S."/>
            <person name="Cheng C."/>
        </authorList>
    </citation>
    <scope>NUCLEOTIDE SEQUENCE [LARGE SCALE GENOMIC DNA]</scope>
    <source>
        <strain evidence="4 8">103v</strain>
    </source>
</reference>
<evidence type="ECO:0000313" key="12">
    <source>
        <dbReference type="Proteomes" id="UP000472879"/>
    </source>
</evidence>
<reference evidence="6 10" key="6">
    <citation type="journal article" date="2018" name="J Appl Environ Microbiol">
        <title>The gut symbionts Lactobacillus reuteri R2lc and 2010 encode a polyketide synthase cluster that activates the mammalian aryl-hydrocarbon receptor.</title>
        <authorList>
            <person name="Ozcam M."/>
            <person name="Roos S."/>
            <person name="Van Pijkeren J.P."/>
        </authorList>
    </citation>
    <scope>NUCLEOTIDE SEQUENCE [LARGE SCALE GENOMIC DNA]</scope>
    <source>
        <strain evidence="6 10">R2lc</strain>
    </source>
</reference>
<dbReference type="Proteomes" id="UP000452188">
    <property type="component" value="Unassembled WGS sequence"/>
</dbReference>
<name>A0A073JJV4_LIMRT</name>
<reference evidence="9" key="7">
    <citation type="submission" date="2018-04" db="EMBL/GenBank/DDBJ databases">
        <title>Draft Genome Sequences of 10 Lactobacillus Species from 22 Commercial Probiotic Products.</title>
        <authorList>
            <person name="Gangiredla J."/>
            <person name="Barnaba T.J."/>
            <person name="Mammel M.K."/>
            <person name="Lacher D.W."/>
            <person name="Elkins C.A."/>
            <person name="Lampel K.A."/>
            <person name="Whitehouse C.A."/>
            <person name="Tartera C."/>
        </authorList>
    </citation>
    <scope>NUCLEOTIDE SEQUENCE [LARGE SCALE GENOMIC DNA]</scope>
    <source>
        <strain evidence="9">DS12_10</strain>
    </source>
</reference>
<reference evidence="4" key="3">
    <citation type="submission" date="2017-05" db="EMBL/GenBank/DDBJ databases">
        <authorList>
            <person name="Song R."/>
            <person name="Chenine A.L."/>
            <person name="Ruprecht R.M."/>
        </authorList>
    </citation>
    <scope>NUCLEOTIDE SEQUENCE [LARGE SCALE GENOMIC DNA]</scope>
    <source>
        <strain evidence="4">103v</strain>
    </source>
</reference>
<reference evidence="5" key="5">
    <citation type="journal article" date="2018" name="Genome Announc.">
        <title>Fifty-Six Draft Genome Sequences of 10 Lactobacillus Species from 22 Commercial Dietary Supplements.</title>
        <authorList>
            <person name="Gangiredla J."/>
            <person name="Barnaba T.J."/>
            <person name="Mammel M.K."/>
            <person name="Lacher D.W."/>
            <person name="Elkins C.A."/>
            <person name="Lampel K.A."/>
            <person name="Whitehouse C.A."/>
            <person name="Tartera C."/>
        </authorList>
    </citation>
    <scope>NUCLEOTIDE SEQUENCE</scope>
    <source>
        <strain evidence="5">DS12_10</strain>
    </source>
</reference>
<dbReference type="Proteomes" id="UP000216122">
    <property type="component" value="Unassembled WGS sequence"/>
</dbReference>
<evidence type="ECO:0000313" key="9">
    <source>
        <dbReference type="Proteomes" id="UP000244083"/>
    </source>
</evidence>
<dbReference type="RefSeq" id="WP_019252577.1">
    <property type="nucleotide sequence ID" value="NZ_CP080622.1"/>
</dbReference>
<evidence type="ECO:0000313" key="8">
    <source>
        <dbReference type="Proteomes" id="UP000216122"/>
    </source>
</evidence>
<gene>
    <name evidence="6" type="ORF">C5O77_02315</name>
    <name evidence="4" type="ORF">CBG21_00925</name>
    <name evidence="5" type="ORF">DB325_04600</name>
    <name evidence="2" type="ORF">GIX79_09395</name>
    <name evidence="3" type="ORF">GIX81_09780</name>
    <name evidence="1" type="ORF">LR3_09855</name>
</gene>
<dbReference type="EMBL" id="NGQC01000015">
    <property type="protein sequence ID" value="OYT04987.1"/>
    <property type="molecule type" value="Genomic_DNA"/>
</dbReference>
<proteinExistence type="predicted"/>
<evidence type="ECO:0000313" key="6">
    <source>
        <dbReference type="EMBL" id="RMX26484.1"/>
    </source>
</evidence>
<dbReference type="EMBL" id="PTLS01000018">
    <property type="protein sequence ID" value="RMX26484.1"/>
    <property type="molecule type" value="Genomic_DNA"/>
</dbReference>
<dbReference type="AlphaFoldDB" id="A0A073JJV4"/>
<accession>A0A073JJV4</accession>